<dbReference type="EMBL" id="BOPG01000032">
    <property type="protein sequence ID" value="GIJ57629.1"/>
    <property type="molecule type" value="Genomic_DNA"/>
</dbReference>
<accession>A0A8J3Z5E1</accession>
<organism evidence="3 4">
    <name type="scientific">Virgisporangium aurantiacum</name>
    <dbReference type="NCBI Taxonomy" id="175570"/>
    <lineage>
        <taxon>Bacteria</taxon>
        <taxon>Bacillati</taxon>
        <taxon>Actinomycetota</taxon>
        <taxon>Actinomycetes</taxon>
        <taxon>Micromonosporales</taxon>
        <taxon>Micromonosporaceae</taxon>
        <taxon>Virgisporangium</taxon>
    </lineage>
</organism>
<dbReference type="RefSeq" id="WP_203997126.1">
    <property type="nucleotide sequence ID" value="NZ_BOPG01000032.1"/>
</dbReference>
<feature type="region of interest" description="Disordered" evidence="1">
    <location>
        <begin position="224"/>
        <end position="254"/>
    </location>
</feature>
<dbReference type="Pfam" id="PF01186">
    <property type="entry name" value="Lysyl_oxidase"/>
    <property type="match status" value="1"/>
</dbReference>
<evidence type="ECO:0000256" key="1">
    <source>
        <dbReference type="SAM" id="MobiDB-lite"/>
    </source>
</evidence>
<keyword evidence="4" id="KW-1185">Reference proteome</keyword>
<evidence type="ECO:0000256" key="2">
    <source>
        <dbReference type="SAM" id="SignalP"/>
    </source>
</evidence>
<proteinExistence type="predicted"/>
<evidence type="ECO:0000313" key="4">
    <source>
        <dbReference type="Proteomes" id="UP000612585"/>
    </source>
</evidence>
<reference evidence="3" key="1">
    <citation type="submission" date="2021-01" db="EMBL/GenBank/DDBJ databases">
        <title>Whole genome shotgun sequence of Virgisporangium aurantiacum NBRC 16421.</title>
        <authorList>
            <person name="Komaki H."/>
            <person name="Tamura T."/>
        </authorList>
    </citation>
    <scope>NUCLEOTIDE SEQUENCE</scope>
    <source>
        <strain evidence="3">NBRC 16421</strain>
    </source>
</reference>
<comment type="caution">
    <text evidence="3">The sequence shown here is derived from an EMBL/GenBank/DDBJ whole genome shotgun (WGS) entry which is preliminary data.</text>
</comment>
<feature type="signal peptide" evidence="2">
    <location>
        <begin position="1"/>
        <end position="19"/>
    </location>
</feature>
<sequence length="476" mass="51272">MLLKTHRRIALFTVVAAIAAPVPPAAGVASSAEPSLRLVAGGAVTVERRPGAVVRLDPGTLVVAGRTPFEVRATRASYVDPVVATRTVGNRRVRLPAGLLTDLAGFRAFTHLTLLDAAGNTVIERDETFCPNGTPVRTHPAAPATSPYPRRCATFAPFALGGVWGIQAGWGAPTAARWNSPLFLDDGTYTAVVSVNQPYRELFGFAPDAWSASVPVTVRTVDASTVDTESSGGPLRPAAQRPSTTMRPPRGPRPDLRPLPAFNIYFTFDETGRDRLAFAATVWTAGTSPLVVDAFRRPGEAMMDAYQYFYDTRGTEVGSAPVGTMEWDARAGHNHWHFTDFAQYRLLDADKRVAVRSAKEAFCLASTDPIDQTLPHANWHPENTDLHSSCGDADAEAVRQVLDIGNGDTYHQDLPGQSFDVTDLPNGVYYIEIVANPEHALHEQDTANNVSHRQIVIGGTPGDRTVDVPPHGLVDA</sequence>
<feature type="chain" id="PRO_5038700803" description="Lysyl oxidase" evidence="2">
    <location>
        <begin position="20"/>
        <end position="476"/>
    </location>
</feature>
<gene>
    <name evidence="3" type="ORF">Vau01_051450</name>
</gene>
<keyword evidence="2" id="KW-0732">Signal</keyword>
<dbReference type="AlphaFoldDB" id="A0A8J3Z5E1"/>
<name>A0A8J3Z5E1_9ACTN</name>
<dbReference type="Proteomes" id="UP000612585">
    <property type="component" value="Unassembled WGS sequence"/>
</dbReference>
<dbReference type="InterPro" id="IPR001695">
    <property type="entry name" value="Lysyl_oxidase"/>
</dbReference>
<protein>
    <recommendedName>
        <fullName evidence="5">Lysyl oxidase</fullName>
    </recommendedName>
</protein>
<dbReference type="GO" id="GO:0016641">
    <property type="term" value="F:oxidoreductase activity, acting on the CH-NH2 group of donors, oxygen as acceptor"/>
    <property type="evidence" value="ECO:0007669"/>
    <property type="project" value="InterPro"/>
</dbReference>
<dbReference type="GO" id="GO:0005507">
    <property type="term" value="F:copper ion binding"/>
    <property type="evidence" value="ECO:0007669"/>
    <property type="project" value="InterPro"/>
</dbReference>
<evidence type="ECO:0000313" key="3">
    <source>
        <dbReference type="EMBL" id="GIJ57629.1"/>
    </source>
</evidence>
<evidence type="ECO:0008006" key="5">
    <source>
        <dbReference type="Google" id="ProtNLM"/>
    </source>
</evidence>